<dbReference type="EMBL" id="JAODUO010000001">
    <property type="protein sequence ID" value="KAK2194229.1"/>
    <property type="molecule type" value="Genomic_DNA"/>
</dbReference>
<evidence type="ECO:0000256" key="5">
    <source>
        <dbReference type="ARBA" id="ARBA00023136"/>
    </source>
</evidence>
<keyword evidence="3 7" id="KW-0812">Transmembrane</keyword>
<evidence type="ECO:0000256" key="4">
    <source>
        <dbReference type="ARBA" id="ARBA00022989"/>
    </source>
</evidence>
<dbReference type="GO" id="GO:0016020">
    <property type="term" value="C:membrane"/>
    <property type="evidence" value="ECO:0007669"/>
    <property type="project" value="UniProtKB-SubCell"/>
</dbReference>
<accession>A0AAD9ULU1</accession>
<sequence>MQEVVSETLLDSIPKDGLFDMLLHYGLLLGALFQLVCIFAVVFVPTSEEEREDDDIDEGEMVAHPSKSTETLGRNRRQHERKKRR</sequence>
<evidence type="ECO:0000313" key="8">
    <source>
        <dbReference type="EMBL" id="KAK2194229.1"/>
    </source>
</evidence>
<feature type="region of interest" description="Disordered" evidence="6">
    <location>
        <begin position="49"/>
        <end position="85"/>
    </location>
</feature>
<feature type="compositionally biased region" description="Acidic residues" evidence="6">
    <location>
        <begin position="49"/>
        <end position="60"/>
    </location>
</feature>
<evidence type="ECO:0000256" key="3">
    <source>
        <dbReference type="ARBA" id="ARBA00022692"/>
    </source>
</evidence>
<comment type="caution">
    <text evidence="8">The sequence shown here is derived from an EMBL/GenBank/DDBJ whole genome shotgun (WGS) entry which is preliminary data.</text>
</comment>
<evidence type="ECO:0000256" key="7">
    <source>
        <dbReference type="SAM" id="Phobius"/>
    </source>
</evidence>
<dbReference type="AlphaFoldDB" id="A0AAD9ULU1"/>
<evidence type="ECO:0000256" key="2">
    <source>
        <dbReference type="ARBA" id="ARBA00006839"/>
    </source>
</evidence>
<evidence type="ECO:0000256" key="6">
    <source>
        <dbReference type="SAM" id="MobiDB-lite"/>
    </source>
</evidence>
<keyword evidence="9" id="KW-1185">Reference proteome</keyword>
<name>A0AAD9ULU1_RIDPI</name>
<evidence type="ECO:0000313" key="9">
    <source>
        <dbReference type="Proteomes" id="UP001209878"/>
    </source>
</evidence>
<keyword evidence="4 7" id="KW-1133">Transmembrane helix</keyword>
<dbReference type="Proteomes" id="UP001209878">
    <property type="component" value="Unassembled WGS sequence"/>
</dbReference>
<dbReference type="InterPro" id="IPR009621">
    <property type="entry name" value="UPF0239"/>
</dbReference>
<keyword evidence="5 7" id="KW-0472">Membrane</keyword>
<comment type="subcellular location">
    <subcellularLocation>
        <location evidence="1">Membrane</location>
        <topology evidence="1">Single-pass membrane protein</topology>
    </subcellularLocation>
</comment>
<organism evidence="8 9">
    <name type="scientific">Ridgeia piscesae</name>
    <name type="common">Tubeworm</name>
    <dbReference type="NCBI Taxonomy" id="27915"/>
    <lineage>
        <taxon>Eukaryota</taxon>
        <taxon>Metazoa</taxon>
        <taxon>Spiralia</taxon>
        <taxon>Lophotrochozoa</taxon>
        <taxon>Annelida</taxon>
        <taxon>Polychaeta</taxon>
        <taxon>Sedentaria</taxon>
        <taxon>Canalipalpata</taxon>
        <taxon>Sabellida</taxon>
        <taxon>Siboglinidae</taxon>
        <taxon>Ridgeia</taxon>
    </lineage>
</organism>
<feature type="compositionally biased region" description="Basic residues" evidence="6">
    <location>
        <begin position="74"/>
        <end position="85"/>
    </location>
</feature>
<evidence type="ECO:0000256" key="1">
    <source>
        <dbReference type="ARBA" id="ARBA00004167"/>
    </source>
</evidence>
<dbReference type="PANTHER" id="PTHR14409:SF0">
    <property type="entry name" value="PROTEIN MANBAL"/>
    <property type="match status" value="1"/>
</dbReference>
<dbReference type="Pfam" id="PF06783">
    <property type="entry name" value="UPF0239"/>
    <property type="match status" value="1"/>
</dbReference>
<feature type="transmembrane region" description="Helical" evidence="7">
    <location>
        <begin position="22"/>
        <end position="44"/>
    </location>
</feature>
<reference evidence="8" key="1">
    <citation type="journal article" date="2023" name="Mol. Biol. Evol.">
        <title>Third-Generation Sequencing Reveals the Adaptive Role of the Epigenome in Three Deep-Sea Polychaetes.</title>
        <authorList>
            <person name="Perez M."/>
            <person name="Aroh O."/>
            <person name="Sun Y."/>
            <person name="Lan Y."/>
            <person name="Juniper S.K."/>
            <person name="Young C.R."/>
            <person name="Angers B."/>
            <person name="Qian P.Y."/>
        </authorList>
    </citation>
    <scope>NUCLEOTIDE SEQUENCE</scope>
    <source>
        <strain evidence="8">R07B-5</strain>
    </source>
</reference>
<proteinExistence type="inferred from homology"/>
<gene>
    <name evidence="8" type="ORF">NP493_1g03023</name>
</gene>
<protein>
    <recommendedName>
        <fullName evidence="10">Protein anon-73B1</fullName>
    </recommendedName>
</protein>
<dbReference type="PANTHER" id="PTHR14409">
    <property type="entry name" value="MANNOSIDASE, BETA A, LYSOSOMAL-LIKE, MANBAL PROTEIN"/>
    <property type="match status" value="1"/>
</dbReference>
<evidence type="ECO:0008006" key="10">
    <source>
        <dbReference type="Google" id="ProtNLM"/>
    </source>
</evidence>
<comment type="similarity">
    <text evidence="2">Belongs to the UPF0239 family.</text>
</comment>